<feature type="domain" description="AB hydrolase-1" evidence="2">
    <location>
        <begin position="23"/>
        <end position="253"/>
    </location>
</feature>
<dbReference type="InterPro" id="IPR029058">
    <property type="entry name" value="AB_hydrolase_fold"/>
</dbReference>
<dbReference type="Gene3D" id="3.40.50.1820">
    <property type="entry name" value="alpha/beta hydrolase"/>
    <property type="match status" value="1"/>
</dbReference>
<dbReference type="RefSeq" id="WP_120641596.1">
    <property type="nucleotide sequence ID" value="NZ_RAWB01000007.1"/>
</dbReference>
<evidence type="ECO:0000313" key="4">
    <source>
        <dbReference type="Proteomes" id="UP000272888"/>
    </source>
</evidence>
<dbReference type="InterPro" id="IPR000073">
    <property type="entry name" value="AB_hydrolase_1"/>
</dbReference>
<dbReference type="InterPro" id="IPR050266">
    <property type="entry name" value="AB_hydrolase_sf"/>
</dbReference>
<name>A0A3A8QKU9_9BACT</name>
<dbReference type="PANTHER" id="PTHR43798">
    <property type="entry name" value="MONOACYLGLYCEROL LIPASE"/>
    <property type="match status" value="1"/>
</dbReference>
<organism evidence="3 4">
    <name type="scientific">Corallococcus llansteffanensis</name>
    <dbReference type="NCBI Taxonomy" id="2316731"/>
    <lineage>
        <taxon>Bacteria</taxon>
        <taxon>Pseudomonadati</taxon>
        <taxon>Myxococcota</taxon>
        <taxon>Myxococcia</taxon>
        <taxon>Myxococcales</taxon>
        <taxon>Cystobacterineae</taxon>
        <taxon>Myxococcaceae</taxon>
        <taxon>Corallococcus</taxon>
    </lineage>
</organism>
<dbReference type="Pfam" id="PF12697">
    <property type="entry name" value="Abhydrolase_6"/>
    <property type="match status" value="1"/>
</dbReference>
<accession>A0A3A8QKU9</accession>
<dbReference type="GO" id="GO:0016020">
    <property type="term" value="C:membrane"/>
    <property type="evidence" value="ECO:0007669"/>
    <property type="project" value="TreeGrafter"/>
</dbReference>
<dbReference type="AlphaFoldDB" id="A0A3A8QKU9"/>
<sequence>MPTFRTPEGVTLHFEEAGKGVPVLLLHGLGSSGSDWEGVLPRLSAHHRVLVPDARGHGRSDKPAGAYGVALFACDIAALCDGLGLTGVHVVGLSMGGMMGFQLAVDRPDLVRSLVVINSGPDMVPRTLRQKLTFATRLLALKVLGPRGLAKLLAPKLFPRPEQEALRKRARESLGANDPDVYLRATRGLLGWSVLTRLKDVACPVLALHSERDYTPQAQKQAYVDQLAKARLQVLTDSGHAAPVDQPGQVVEAVEGFLREVEADASATSRGRMSRPR</sequence>
<dbReference type="PRINTS" id="PR00111">
    <property type="entry name" value="ABHYDROLASE"/>
</dbReference>
<reference evidence="4" key="1">
    <citation type="submission" date="2018-09" db="EMBL/GenBank/DDBJ databases">
        <authorList>
            <person name="Livingstone P.G."/>
            <person name="Whitworth D.E."/>
        </authorList>
    </citation>
    <scope>NUCLEOTIDE SEQUENCE [LARGE SCALE GENOMIC DNA]</scope>
    <source>
        <strain evidence="4">CA051B</strain>
    </source>
</reference>
<evidence type="ECO:0000256" key="1">
    <source>
        <dbReference type="ARBA" id="ARBA00022801"/>
    </source>
</evidence>
<gene>
    <name evidence="3" type="ORF">D7V93_01360</name>
</gene>
<evidence type="ECO:0000313" key="3">
    <source>
        <dbReference type="EMBL" id="RKH68411.1"/>
    </source>
</evidence>
<keyword evidence="4" id="KW-1185">Reference proteome</keyword>
<dbReference type="Proteomes" id="UP000272888">
    <property type="component" value="Unassembled WGS sequence"/>
</dbReference>
<dbReference type="GO" id="GO:0016787">
    <property type="term" value="F:hydrolase activity"/>
    <property type="evidence" value="ECO:0007669"/>
    <property type="project" value="UniProtKB-KW"/>
</dbReference>
<keyword evidence="1 3" id="KW-0378">Hydrolase</keyword>
<comment type="caution">
    <text evidence="3">The sequence shown here is derived from an EMBL/GenBank/DDBJ whole genome shotgun (WGS) entry which is preliminary data.</text>
</comment>
<evidence type="ECO:0000259" key="2">
    <source>
        <dbReference type="Pfam" id="PF12697"/>
    </source>
</evidence>
<dbReference type="PANTHER" id="PTHR43798:SF31">
    <property type="entry name" value="AB HYDROLASE SUPERFAMILY PROTEIN YCLE"/>
    <property type="match status" value="1"/>
</dbReference>
<dbReference type="EMBL" id="RAWB01000007">
    <property type="protein sequence ID" value="RKH68411.1"/>
    <property type="molecule type" value="Genomic_DNA"/>
</dbReference>
<proteinExistence type="predicted"/>
<protein>
    <submittedName>
        <fullName evidence="3">Alpha/beta hydrolase</fullName>
    </submittedName>
</protein>
<dbReference type="SUPFAM" id="SSF53474">
    <property type="entry name" value="alpha/beta-Hydrolases"/>
    <property type="match status" value="1"/>
</dbReference>